<dbReference type="PIRSF" id="PIRSF000524">
    <property type="entry name" value="SPT"/>
    <property type="match status" value="1"/>
</dbReference>
<dbReference type="KEGG" id="dli:dnl_38570"/>
<dbReference type="GO" id="GO:0008453">
    <property type="term" value="F:alanine-glyoxylate transaminase activity"/>
    <property type="evidence" value="ECO:0007669"/>
    <property type="project" value="TreeGrafter"/>
</dbReference>
<dbReference type="Gene3D" id="3.90.1150.10">
    <property type="entry name" value="Aspartate Aminotransferase, domain 1"/>
    <property type="match status" value="1"/>
</dbReference>
<dbReference type="PANTHER" id="PTHR21152:SF24">
    <property type="entry name" value="ALANINE--GLYOXYLATE AMINOTRANSFERASE 1"/>
    <property type="match status" value="1"/>
</dbReference>
<dbReference type="InterPro" id="IPR024169">
    <property type="entry name" value="SP_NH2Trfase/AEP_transaminase"/>
</dbReference>
<dbReference type="InterPro" id="IPR015422">
    <property type="entry name" value="PyrdxlP-dep_Trfase_small"/>
</dbReference>
<dbReference type="InterPro" id="IPR000192">
    <property type="entry name" value="Aminotrans_V_dom"/>
</dbReference>
<dbReference type="RefSeq" id="WP_207687543.1">
    <property type="nucleotide sequence ID" value="NZ_CP061799.1"/>
</dbReference>
<evidence type="ECO:0000256" key="6">
    <source>
        <dbReference type="PIRSR" id="PIRSR000524-1"/>
    </source>
</evidence>
<feature type="domain" description="Aminotransferase class V" evidence="8">
    <location>
        <begin position="23"/>
        <end position="320"/>
    </location>
</feature>
<keyword evidence="4" id="KW-0808">Transferase</keyword>
<evidence type="ECO:0000313" key="9">
    <source>
        <dbReference type="EMBL" id="QTA81520.1"/>
    </source>
</evidence>
<evidence type="ECO:0000259" key="8">
    <source>
        <dbReference type="Pfam" id="PF00266"/>
    </source>
</evidence>
<feature type="binding site" evidence="6">
    <location>
        <position position="336"/>
    </location>
    <ligand>
        <name>substrate</name>
    </ligand>
</feature>
<evidence type="ECO:0000256" key="5">
    <source>
        <dbReference type="ARBA" id="ARBA00022898"/>
    </source>
</evidence>
<dbReference type="AlphaFoldDB" id="A0A975B9Z2"/>
<evidence type="ECO:0000256" key="4">
    <source>
        <dbReference type="ARBA" id="ARBA00022679"/>
    </source>
</evidence>
<evidence type="ECO:0000313" key="10">
    <source>
        <dbReference type="Proteomes" id="UP000663720"/>
    </source>
</evidence>
<protein>
    <submittedName>
        <fullName evidence="9">Aminotransferase class-V domain-containing protein</fullName>
    </submittedName>
</protein>
<sequence>MKTYPIPMVPGPVKVPAQVLKAYETNYGSPDLEPEFLELYNKTESQLKTILGTKNQVVIQTGEGMLALWTALRSCLNPGDRVLSAATGVFGYGIGKMAESIGAEVKIIGFEYNETLNNLESVEKAIQEFKPKMITAVHCETPSGTLNPLDRLGKLKKQYKVPLLYADVVASAGGTPVLTDEWNIDLALGGSQKCLSVPCCMSFLSVSDTAWDIINHVNYSGYDALKPFQYAQKNAFFPYTPYWHGMAALNKGAELLLNEGLENSYKRHKQAADLCCKRINETGLTLFPAPSAVSSPTVTAVNIPEKTTWKQLDQAFRKKGLVAAGSYGPLDGKIFRLGHMGTQADKELVAKAMDVVEEVIKNI</sequence>
<keyword evidence="3 9" id="KW-0032">Aminotransferase</keyword>
<dbReference type="InterPro" id="IPR015421">
    <property type="entry name" value="PyrdxlP-dep_Trfase_major"/>
</dbReference>
<dbReference type="GO" id="GO:0004760">
    <property type="term" value="F:L-serine-pyruvate transaminase activity"/>
    <property type="evidence" value="ECO:0007669"/>
    <property type="project" value="TreeGrafter"/>
</dbReference>
<dbReference type="PANTHER" id="PTHR21152">
    <property type="entry name" value="AMINOTRANSFERASE CLASS V"/>
    <property type="match status" value="1"/>
</dbReference>
<dbReference type="Gene3D" id="3.40.640.10">
    <property type="entry name" value="Type I PLP-dependent aspartate aminotransferase-like (Major domain)"/>
    <property type="match status" value="1"/>
</dbReference>
<proteinExistence type="inferred from homology"/>
<evidence type="ECO:0000256" key="7">
    <source>
        <dbReference type="PIRSR" id="PIRSR000524-50"/>
    </source>
</evidence>
<gene>
    <name evidence="9" type="ORF">dnl_38570</name>
</gene>
<feature type="modified residue" description="N6-(pyridoxal phosphate)lysine" evidence="7">
    <location>
        <position position="193"/>
    </location>
</feature>
<keyword evidence="5 7" id="KW-0663">Pyridoxal phosphate</keyword>
<dbReference type="Proteomes" id="UP000663720">
    <property type="component" value="Chromosome"/>
</dbReference>
<dbReference type="SUPFAM" id="SSF53383">
    <property type="entry name" value="PLP-dependent transferases"/>
    <property type="match status" value="1"/>
</dbReference>
<keyword evidence="10" id="KW-1185">Reference proteome</keyword>
<evidence type="ECO:0000256" key="3">
    <source>
        <dbReference type="ARBA" id="ARBA00022576"/>
    </source>
</evidence>
<dbReference type="InterPro" id="IPR015424">
    <property type="entry name" value="PyrdxlP-dep_Trfase"/>
</dbReference>
<reference evidence="9" key="1">
    <citation type="journal article" date="2021" name="Microb. Physiol.">
        <title>Proteogenomic Insights into the Physiology of Marine, Sulfate-Reducing, Filamentous Desulfonema limicola and Desulfonema magnum.</title>
        <authorList>
            <person name="Schnaars V."/>
            <person name="Wohlbrand L."/>
            <person name="Scheve S."/>
            <person name="Hinrichs C."/>
            <person name="Reinhardt R."/>
            <person name="Rabus R."/>
        </authorList>
    </citation>
    <scope>NUCLEOTIDE SEQUENCE</scope>
    <source>
        <strain evidence="9">5ac10</strain>
    </source>
</reference>
<dbReference type="EMBL" id="CP061799">
    <property type="protein sequence ID" value="QTA81520.1"/>
    <property type="molecule type" value="Genomic_DNA"/>
</dbReference>
<dbReference type="GO" id="GO:0019265">
    <property type="term" value="P:glycine biosynthetic process, by transamination of glyoxylate"/>
    <property type="evidence" value="ECO:0007669"/>
    <property type="project" value="TreeGrafter"/>
</dbReference>
<accession>A0A975B9Z2</accession>
<name>A0A975B9Z2_9BACT</name>
<evidence type="ECO:0000256" key="1">
    <source>
        <dbReference type="ARBA" id="ARBA00001933"/>
    </source>
</evidence>
<evidence type="ECO:0000256" key="2">
    <source>
        <dbReference type="ARBA" id="ARBA00009236"/>
    </source>
</evidence>
<organism evidence="9 10">
    <name type="scientific">Desulfonema limicola</name>
    <dbReference type="NCBI Taxonomy" id="45656"/>
    <lineage>
        <taxon>Bacteria</taxon>
        <taxon>Pseudomonadati</taxon>
        <taxon>Thermodesulfobacteriota</taxon>
        <taxon>Desulfobacteria</taxon>
        <taxon>Desulfobacterales</taxon>
        <taxon>Desulfococcaceae</taxon>
        <taxon>Desulfonema</taxon>
    </lineage>
</organism>
<comment type="similarity">
    <text evidence="2">Belongs to the class-V pyridoxal-phosphate-dependent aminotransferase family.</text>
</comment>
<comment type="cofactor">
    <cofactor evidence="1 7">
        <name>pyridoxal 5'-phosphate</name>
        <dbReference type="ChEBI" id="CHEBI:597326"/>
    </cofactor>
</comment>
<dbReference type="Pfam" id="PF00266">
    <property type="entry name" value="Aminotran_5"/>
    <property type="match status" value="1"/>
</dbReference>